<dbReference type="SUPFAM" id="SSF50956">
    <property type="entry name" value="Thermostable phytase (3-phytase)"/>
    <property type="match status" value="2"/>
</dbReference>
<dbReference type="Proteomes" id="UP000307956">
    <property type="component" value="Unassembled WGS sequence"/>
</dbReference>
<dbReference type="PROSITE" id="PS51257">
    <property type="entry name" value="PROKAR_LIPOPROTEIN"/>
    <property type="match status" value="1"/>
</dbReference>
<dbReference type="OrthoDB" id="8696437at2"/>
<dbReference type="PROSITE" id="PS51662">
    <property type="entry name" value="BP_PHYTASE"/>
    <property type="match status" value="2"/>
</dbReference>
<evidence type="ECO:0000313" key="4">
    <source>
        <dbReference type="Proteomes" id="UP000307956"/>
    </source>
</evidence>
<evidence type="ECO:0000259" key="2">
    <source>
        <dbReference type="PROSITE" id="PS51662"/>
    </source>
</evidence>
<keyword evidence="4" id="KW-1185">Reference proteome</keyword>
<dbReference type="InterPro" id="IPR003431">
    <property type="entry name" value="B-propeller_Phytase"/>
</dbReference>
<reference evidence="3 4" key="1">
    <citation type="submission" date="2019-04" db="EMBL/GenBank/DDBJ databases">
        <title>Azoarcus rhizosphaerae sp. nov. isolated from rhizosphere of Ficus religiosa.</title>
        <authorList>
            <person name="Lin S.-Y."/>
            <person name="Hameed A."/>
            <person name="Hsu Y.-H."/>
            <person name="Young C.-C."/>
        </authorList>
    </citation>
    <scope>NUCLEOTIDE SEQUENCE [LARGE SCALE GENOMIC DNA]</scope>
    <source>
        <strain evidence="3 4">CC-YHH848</strain>
    </source>
</reference>
<accession>A0A4S4B051</accession>
<organism evidence="3 4">
    <name type="scientific">Pseudothauera rhizosphaerae</name>
    <dbReference type="NCBI Taxonomy" id="2565932"/>
    <lineage>
        <taxon>Bacteria</taxon>
        <taxon>Pseudomonadati</taxon>
        <taxon>Pseudomonadota</taxon>
        <taxon>Betaproteobacteria</taxon>
        <taxon>Rhodocyclales</taxon>
        <taxon>Zoogloeaceae</taxon>
        <taxon>Pseudothauera</taxon>
    </lineage>
</organism>
<dbReference type="RefSeq" id="WP_136383272.1">
    <property type="nucleotide sequence ID" value="NZ_SSOD01000001.1"/>
</dbReference>
<evidence type="ECO:0000313" key="3">
    <source>
        <dbReference type="EMBL" id="THF65379.1"/>
    </source>
</evidence>
<dbReference type="Pfam" id="PF02333">
    <property type="entry name" value="Phytase"/>
    <property type="match status" value="2"/>
</dbReference>
<comment type="caution">
    <text evidence="3">The sequence shown here is derived from an EMBL/GenBank/DDBJ whole genome shotgun (WGS) entry which is preliminary data.</text>
</comment>
<dbReference type="AlphaFoldDB" id="A0A4S4B051"/>
<proteinExistence type="predicted"/>
<dbReference type="GO" id="GO:0016158">
    <property type="term" value="F:inositol hexakisphosphate 3-phosphatase activity"/>
    <property type="evidence" value="ECO:0007669"/>
    <property type="project" value="InterPro"/>
</dbReference>
<gene>
    <name evidence="3" type="ORF">E6O51_01910</name>
</gene>
<dbReference type="InterPro" id="IPR011042">
    <property type="entry name" value="6-blade_b-propeller_TolB-like"/>
</dbReference>
<keyword evidence="1" id="KW-0732">Signal</keyword>
<sequence length="655" mass="70169">MKGPHPCPLLPFPRRLGALACALALAGCAERANHDAPAADAAPALQTTPWTPAVQDVEAAQWLAGAAPGEPRQRLLASEREGLQWLDASGRSLARLDGRYEGLDHRAGADGVLVASIDAVRQQAVVAALDMGARRWGEVLYLPRRNFKIDGLCLYRDEAGNLFAFLVGEEGKGEQWLVGQGGAPLAQARQVRSLGLPPAATLCHADDGAGLLYVNEEGVGLWAYPAHAEAPLERQPVDLRAPFGGVQGSVAGVAAVPGGVLALDPEAGRLHRYRFDGEDWQAETPLALPGLSEPEWLAARVDGTATELLIGDDQGWHEARIDWRPAPPPAPRALPVLPARVQTDPVPSLGDAADDPAIWLHPDDPRRSLVLGTDKQGGLVVYDLHGRTVQDLRVGRQNNVDVRAGFRVGDRLMDLAVSTNRDHNSLHVFAIERDSGRLTVLGEIDTPLTDIYGLCLFKDAQGDIHAFANDKDGSFVQYRLSAPDGRPQGELVRRFAVASQPEGCVADDRRERLFVGEEDVAVWALDARADAPAAPEQVIAVGDVVQDDIEGLALYHGKSRDYLVISSQGNDSYVVLDATPPYALRGAFRIGLNAGAGIDGASETDGLEVTSANLGGLWSEGLLVVQDGRKRMPEGPQNYKYLPWADVVRALGLEP</sequence>
<dbReference type="Gene3D" id="2.120.10.30">
    <property type="entry name" value="TolB, C-terminal domain"/>
    <property type="match status" value="2"/>
</dbReference>
<feature type="signal peptide" evidence="1">
    <location>
        <begin position="1"/>
        <end position="31"/>
    </location>
</feature>
<protein>
    <submittedName>
        <fullName evidence="3">Phytase</fullName>
    </submittedName>
</protein>
<feature type="chain" id="PRO_5020863158" evidence="1">
    <location>
        <begin position="32"/>
        <end position="655"/>
    </location>
</feature>
<dbReference type="EMBL" id="SSOD01000001">
    <property type="protein sequence ID" value="THF65379.1"/>
    <property type="molecule type" value="Genomic_DNA"/>
</dbReference>
<feature type="domain" description="BPP" evidence="2">
    <location>
        <begin position="31"/>
        <end position="326"/>
    </location>
</feature>
<feature type="domain" description="BPP" evidence="2">
    <location>
        <begin position="327"/>
        <end position="651"/>
    </location>
</feature>
<name>A0A4S4B051_9RHOO</name>
<evidence type="ECO:0000256" key="1">
    <source>
        <dbReference type="SAM" id="SignalP"/>
    </source>
</evidence>